<dbReference type="InterPro" id="IPR041352">
    <property type="entry name" value="Mtd_N"/>
</dbReference>
<evidence type="ECO:0000313" key="3">
    <source>
        <dbReference type="EMBL" id="KCV30442.1"/>
    </source>
</evidence>
<evidence type="ECO:0000259" key="1">
    <source>
        <dbReference type="Pfam" id="PF18454"/>
    </source>
</evidence>
<dbReference type="EMBL" id="JGWH01000179">
    <property type="protein sequence ID" value="KCV30442.1"/>
    <property type="molecule type" value="Genomic_DNA"/>
</dbReference>
<dbReference type="Proteomes" id="UP000025756">
    <property type="component" value="Unassembled WGS sequence"/>
</dbReference>
<dbReference type="InterPro" id="IPR016187">
    <property type="entry name" value="CTDL_fold"/>
</dbReference>
<dbReference type="InterPro" id="IPR054114">
    <property type="entry name" value="Mtd_2nd"/>
</dbReference>
<proteinExistence type="predicted"/>
<protein>
    <submittedName>
        <fullName evidence="3">N-acetyltransferase YedL</fullName>
    </submittedName>
</protein>
<feature type="domain" description="Major tropism determinant second" evidence="2">
    <location>
        <begin position="66"/>
        <end position="169"/>
    </location>
</feature>
<gene>
    <name evidence="3" type="ORF">L490_5405</name>
</gene>
<dbReference type="Gene3D" id="2.10.10.30">
    <property type="match status" value="1"/>
</dbReference>
<dbReference type="Pfam" id="PF21916">
    <property type="entry name" value="mtd_2nd"/>
    <property type="match status" value="1"/>
</dbReference>
<dbReference type="InterPro" id="IPR042095">
    <property type="entry name" value="SUMF_sf"/>
</dbReference>
<feature type="domain" description="Major tropism determinant N-terminal" evidence="1">
    <location>
        <begin position="5"/>
        <end position="41"/>
    </location>
</feature>
<dbReference type="SUPFAM" id="SSF56436">
    <property type="entry name" value="C-type lectin-like"/>
    <property type="match status" value="1"/>
</dbReference>
<dbReference type="Gene3D" id="2.80.20.10">
    <property type="entry name" value="Tail fiber receptor-binding protein"/>
    <property type="match status" value="1"/>
</dbReference>
<dbReference type="SUPFAM" id="SSF141658">
    <property type="entry name" value="Bacteriophage trimeric proteins domain"/>
    <property type="match status" value="1"/>
</dbReference>
<name>A0ABR4R6J4_BORBO</name>
<sequence length="381" mass="39529">MSTAVQFRGGTTAQHATFTGAAREITVDTDKNTVVVHDGATAGGFPLARHDLVKTAFIKADKSAVAFTRTGNATASIKAGTIVEVNGKLVQFTADTAITMPALTAGTDYAIYVCDDGTVRADSNFSAPTGYTSTTARKVGGFHYAPGSNAAAQAGGNTTAQINEYSLWDIKFRPAALDPRGMTLVAGAFWADIYLLGVNHLTDGTSKYNVTIADGSAPPKKSTKFGDDGSAAYSDGAWYNFAEVMTHHGKRLPNYNEFQALAFGTTEATSSGGTDVPTTGVNGTGATSAWNIFTSKWGVVQASGCLWTWGNEFGGVNGASEYTANTGGRGSVYAQPAAALFGGAWNLTSASGSRAAAWYYGPSYSNASIGARGVCDHLILE</sequence>
<comment type="caution">
    <text evidence="3">The sequence shown here is derived from an EMBL/GenBank/DDBJ whole genome shotgun (WGS) entry which is preliminary data.</text>
</comment>
<evidence type="ECO:0000259" key="2">
    <source>
        <dbReference type="Pfam" id="PF21916"/>
    </source>
</evidence>
<organism evidence="3 4">
    <name type="scientific">Bordetella bronchiseptica 00-P-2796</name>
    <dbReference type="NCBI Taxonomy" id="1331199"/>
    <lineage>
        <taxon>Bacteria</taxon>
        <taxon>Pseudomonadati</taxon>
        <taxon>Pseudomonadota</taxon>
        <taxon>Betaproteobacteria</taxon>
        <taxon>Burkholderiales</taxon>
        <taxon>Alcaligenaceae</taxon>
        <taxon>Bordetella</taxon>
    </lineage>
</organism>
<evidence type="ECO:0000313" key="4">
    <source>
        <dbReference type="Proteomes" id="UP000025756"/>
    </source>
</evidence>
<keyword evidence="4" id="KW-1185">Reference proteome</keyword>
<reference evidence="3 4" key="1">
    <citation type="submission" date="2014-03" db="EMBL/GenBank/DDBJ databases">
        <title>Genome sequence of Bordetella bronchiseptica.</title>
        <authorList>
            <person name="Harvill E."/>
            <person name="Goodfield L.L."/>
            <person name="Ivanov Y.V."/>
            <person name="Meyer J.A."/>
            <person name="Muse S.J."/>
            <person name="Jacobs N."/>
            <person name="Bendor L."/>
            <person name="Smallridge W.E."/>
            <person name="Brinkac L.M."/>
            <person name="Sanka R."/>
            <person name="Kim M."/>
            <person name="Losada L."/>
        </authorList>
    </citation>
    <scope>NUCLEOTIDE SEQUENCE [LARGE SCALE GENOMIC DNA]</scope>
    <source>
        <strain evidence="3 4">00-P-2796</strain>
    </source>
</reference>
<dbReference type="Pfam" id="PF18454">
    <property type="entry name" value="Mtd_N"/>
    <property type="match status" value="1"/>
</dbReference>
<dbReference type="RefSeq" id="WP_033474786.1">
    <property type="nucleotide sequence ID" value="NZ_JGWH01000179.1"/>
</dbReference>
<dbReference type="Gene3D" id="3.90.1580.10">
    <property type="entry name" value="paralog of FGE (formylglycine-generating enzyme)"/>
    <property type="match status" value="1"/>
</dbReference>
<accession>A0ABR4R6J4</accession>